<dbReference type="RefSeq" id="WP_091363412.1">
    <property type="nucleotide sequence ID" value="NZ_FMXA01000005.1"/>
</dbReference>
<name>A0A1G5V872_9FIRM</name>
<feature type="domain" description="Peptidase M16C associated" evidence="1">
    <location>
        <begin position="464"/>
        <end position="713"/>
    </location>
</feature>
<proteinExistence type="predicted"/>
<reference evidence="2 3" key="1">
    <citation type="submission" date="2016-10" db="EMBL/GenBank/DDBJ databases">
        <authorList>
            <person name="de Groot N.N."/>
        </authorList>
    </citation>
    <scope>NUCLEOTIDE SEQUENCE [LARGE SCALE GENOMIC DNA]</scope>
    <source>
        <strain evidence="2 3">DSM 15230</strain>
    </source>
</reference>
<dbReference type="OrthoDB" id="9762027at2"/>
<evidence type="ECO:0000259" key="1">
    <source>
        <dbReference type="SMART" id="SM01264"/>
    </source>
</evidence>
<dbReference type="PANTHER" id="PTHR43016">
    <property type="entry name" value="PRESEQUENCE PROTEASE"/>
    <property type="match status" value="1"/>
</dbReference>
<dbReference type="PANTHER" id="PTHR43016:SF13">
    <property type="entry name" value="PRESEQUENCE PROTEASE, MITOCHONDRIAL"/>
    <property type="match status" value="1"/>
</dbReference>
<dbReference type="Gene3D" id="3.30.830.10">
    <property type="entry name" value="Metalloenzyme, LuxS/M16 peptidase-like"/>
    <property type="match status" value="4"/>
</dbReference>
<gene>
    <name evidence="2" type="ORF">SAMN02910343_00458</name>
</gene>
<dbReference type="InterPro" id="IPR007863">
    <property type="entry name" value="Peptidase_M16_C"/>
</dbReference>
<dbReference type="Proteomes" id="UP000199689">
    <property type="component" value="Unassembled WGS sequence"/>
</dbReference>
<dbReference type="GeneID" id="87755503"/>
<dbReference type="AlphaFoldDB" id="A0A1G5V872"/>
<evidence type="ECO:0000313" key="2">
    <source>
        <dbReference type="EMBL" id="SDA42072.1"/>
    </source>
</evidence>
<protein>
    <recommendedName>
        <fullName evidence="1">Peptidase M16C associated domain-containing protein</fullName>
    </recommendedName>
</protein>
<dbReference type="EMBL" id="FMXA01000005">
    <property type="protein sequence ID" value="SDA42072.1"/>
    <property type="molecule type" value="Genomic_DNA"/>
</dbReference>
<dbReference type="Pfam" id="PF05193">
    <property type="entry name" value="Peptidase_M16_C"/>
    <property type="match status" value="1"/>
</dbReference>
<dbReference type="GO" id="GO:0004222">
    <property type="term" value="F:metalloendopeptidase activity"/>
    <property type="evidence" value="ECO:0007669"/>
    <property type="project" value="TreeGrafter"/>
</dbReference>
<dbReference type="STRING" id="209880.SAMN02910343_00458"/>
<dbReference type="FunFam" id="3.30.830.10:FF:000034">
    <property type="entry name" value="presequence protease 1, chloroplastic/mitochondrial"/>
    <property type="match status" value="1"/>
</dbReference>
<dbReference type="GO" id="GO:0016485">
    <property type="term" value="P:protein processing"/>
    <property type="evidence" value="ECO:0007669"/>
    <property type="project" value="TreeGrafter"/>
</dbReference>
<dbReference type="InterPro" id="IPR011249">
    <property type="entry name" value="Metalloenz_LuxS/M16"/>
</dbReference>
<dbReference type="InterPro" id="IPR013578">
    <property type="entry name" value="Peptidase_M16C_assoc"/>
</dbReference>
<sequence length="975" mass="110983">MKWNINDVVHGFKVKRMERVQEVASDVYELEHVQSGARLLYLDSKDDNKVFYICFRTTPDNSKGTPHIMEHSTLCGSRKFPLKEPFVELVKGSLNTFLNAITWPDKTMYPVASRNDQDFHNLMDVYLDAVFYPNCLRNPQILMQEGWHYEMADENSPITYNGVVYNEMKGALSSPEALMEDKAMSTLFPDTTYAVESGGDPEVIPALSFKEFTEFHRKFYHPSNSFIYLYGNMDIDSTLKFINDEYLSAFTRHPVNSAVQTQQPFAKRKECEGSFGITEGESTDKKSIHALYTAYNDHMSTAEMLAFRILNYTLIDMDGAPLKKALTDSGICSDVSGHFETSLKQPVWTIEVTGSNPEDKDTFVSVVDGTIRKLALGGLDKDMLTAALNRIEFTLREGDFQGRPKGLYYGVHVMQQWNYDRDPFTALRYEEDLKILREGIEKHLFENLLLKYVVKNAHQVLVTMKPEKGLTEKKNAATAQKLDDFKKSLTKEQIQEIIENTKALKARQASGETEEALATIPLLSRSDLKREVEEVSQEEEKVQGITHLSYQENTSGITYLNLFFTLYGLKAEDVPYAYLLTTILGSMDTDNHTYQELTRISNTYTGGMSYAITSYDDKADNTKYVPVCAVRGKALTSNADKMMQLMGEVLNHTRFTDTGRLREILMEEKASWDMSLFDRGHALVMMRLMSYYSPAAQFKEQGSLSYYYFLSDLLEHFDEKAEHIKARLAETAAKIFTRKNLIVQEVGLKEEKQAVVNHLDAVIGDMPEGEACHTLSFVFPETGINEGFLSSGKVQYVAKGGNFVKHGFKFTGALRVMETILRYEYLWKRIRVLGGAYGAFTRIATNGDALLCSYRDPNLSETLKAYKELPEYLRHFDISEREMTKYVIGTMAPAETQLTPSMKGERAMVMRFTGQTHDDRQKVREQIIDCTQEDIRALAGLMDSVVSDKYFCVLGSEDKLKAESNLFDHLRSLTK</sequence>
<dbReference type="SMART" id="SM01264">
    <property type="entry name" value="M16C_associated"/>
    <property type="match status" value="1"/>
</dbReference>
<dbReference type="InterPro" id="IPR055130">
    <property type="entry name" value="PreP_C"/>
</dbReference>
<evidence type="ECO:0000313" key="3">
    <source>
        <dbReference type="Proteomes" id="UP000199689"/>
    </source>
</evidence>
<dbReference type="GO" id="GO:0046872">
    <property type="term" value="F:metal ion binding"/>
    <property type="evidence" value="ECO:0007669"/>
    <property type="project" value="InterPro"/>
</dbReference>
<dbReference type="SUPFAM" id="SSF63411">
    <property type="entry name" value="LuxS/MPP-like metallohydrolase"/>
    <property type="match status" value="4"/>
</dbReference>
<accession>A0A1G5V872</accession>
<organism evidence="2 3">
    <name type="scientific">Allisonella histaminiformans</name>
    <dbReference type="NCBI Taxonomy" id="209880"/>
    <lineage>
        <taxon>Bacteria</taxon>
        <taxon>Bacillati</taxon>
        <taxon>Bacillota</taxon>
        <taxon>Negativicutes</taxon>
        <taxon>Veillonellales</taxon>
        <taxon>Veillonellaceae</taxon>
        <taxon>Allisonella</taxon>
    </lineage>
</organism>
<dbReference type="Pfam" id="PF22516">
    <property type="entry name" value="PreP_C"/>
    <property type="match status" value="1"/>
</dbReference>
<keyword evidence="3" id="KW-1185">Reference proteome</keyword>
<dbReference type="Pfam" id="PF08367">
    <property type="entry name" value="M16C_assoc"/>
    <property type="match status" value="1"/>
</dbReference>